<dbReference type="Gene3D" id="1.20.1260.100">
    <property type="entry name" value="TspO/MBR protein"/>
    <property type="match status" value="1"/>
</dbReference>
<evidence type="ECO:0000256" key="2">
    <source>
        <dbReference type="ARBA" id="ARBA00007524"/>
    </source>
</evidence>
<proteinExistence type="inferred from homology"/>
<dbReference type="PIRSF" id="PIRSF005859">
    <property type="entry name" value="PBR"/>
    <property type="match status" value="1"/>
</dbReference>
<comment type="similarity">
    <text evidence="2">Belongs to the TspO/BZRP family.</text>
</comment>
<name>A0A2P4R944_9LACO</name>
<keyword evidence="4 6" id="KW-1133">Transmembrane helix</keyword>
<feature type="transmembrane region" description="Helical" evidence="6">
    <location>
        <begin position="85"/>
        <end position="102"/>
    </location>
</feature>
<sequence>MGKLSIKSNALKLIFFIVLIELLGMLSSVFAGNIKLKYNALNLPPLSPPDYLFGIVWPLLYLMIAVAGYIIIISNKSRIKFSFNPTLLFWLQLLLNFIWSIVFFNQFYFIGLIIIIFLDLIVLLCIVEFYKVSKLASYLLIPYMLWILFATYLTLGVVILN</sequence>
<dbReference type="PANTHER" id="PTHR10057">
    <property type="entry name" value="PERIPHERAL-TYPE BENZODIAZEPINE RECEPTOR"/>
    <property type="match status" value="1"/>
</dbReference>
<dbReference type="CDD" id="cd15904">
    <property type="entry name" value="TSPO_MBR"/>
    <property type="match status" value="1"/>
</dbReference>
<dbReference type="FunFam" id="1.20.1260.100:FF:000001">
    <property type="entry name" value="translocator protein 2"/>
    <property type="match status" value="1"/>
</dbReference>
<gene>
    <name evidence="7" type="ORF">C2R26_01500</name>
</gene>
<comment type="subcellular location">
    <subcellularLocation>
        <location evidence="1">Membrane</location>
        <topology evidence="1">Multi-pass membrane protein</topology>
    </subcellularLocation>
</comment>
<feature type="transmembrane region" description="Helical" evidence="6">
    <location>
        <begin position="51"/>
        <end position="73"/>
    </location>
</feature>
<dbReference type="PANTHER" id="PTHR10057:SF0">
    <property type="entry name" value="TRANSLOCATOR PROTEIN"/>
    <property type="match status" value="1"/>
</dbReference>
<accession>A0A2P4R944</accession>
<evidence type="ECO:0000313" key="7">
    <source>
        <dbReference type="EMBL" id="POH37777.1"/>
    </source>
</evidence>
<reference evidence="7" key="1">
    <citation type="submission" date="2018-01" db="EMBL/GenBank/DDBJ databases">
        <title>Genome sequnecing of Lactobacillus formosensis KACC 18721.</title>
        <authorList>
            <person name="Kim S.-J."/>
            <person name="Heo J."/>
        </authorList>
    </citation>
    <scope>NUCLEOTIDE SEQUENCE</scope>
    <source>
        <strain evidence="7">KACC 18721</strain>
    </source>
</reference>
<feature type="transmembrane region" description="Helical" evidence="6">
    <location>
        <begin position="12"/>
        <end position="31"/>
    </location>
</feature>
<keyword evidence="3 6" id="KW-0812">Transmembrane</keyword>
<dbReference type="Pfam" id="PF03073">
    <property type="entry name" value="TspO_MBR"/>
    <property type="match status" value="1"/>
</dbReference>
<feature type="transmembrane region" description="Helical" evidence="6">
    <location>
        <begin position="108"/>
        <end position="127"/>
    </location>
</feature>
<evidence type="ECO:0000256" key="5">
    <source>
        <dbReference type="ARBA" id="ARBA00023136"/>
    </source>
</evidence>
<evidence type="ECO:0000256" key="4">
    <source>
        <dbReference type="ARBA" id="ARBA00022989"/>
    </source>
</evidence>
<organism evidence="7">
    <name type="scientific">Companilactobacillus formosensis</name>
    <dbReference type="NCBI Taxonomy" id="1617889"/>
    <lineage>
        <taxon>Bacteria</taxon>
        <taxon>Bacillati</taxon>
        <taxon>Bacillota</taxon>
        <taxon>Bacilli</taxon>
        <taxon>Lactobacillales</taxon>
        <taxon>Lactobacillaceae</taxon>
        <taxon>Companilactobacillus</taxon>
    </lineage>
</organism>
<dbReference type="EMBL" id="PPWZ01000009">
    <property type="protein sequence ID" value="POH37777.1"/>
    <property type="molecule type" value="Genomic_DNA"/>
</dbReference>
<protein>
    <submittedName>
        <fullName evidence="7">Tryptophan-rich sensory protein</fullName>
    </submittedName>
</protein>
<dbReference type="AlphaFoldDB" id="A0A2P4R944"/>
<dbReference type="GO" id="GO:0016020">
    <property type="term" value="C:membrane"/>
    <property type="evidence" value="ECO:0007669"/>
    <property type="project" value="UniProtKB-SubCell"/>
</dbReference>
<evidence type="ECO:0000256" key="3">
    <source>
        <dbReference type="ARBA" id="ARBA00022692"/>
    </source>
</evidence>
<evidence type="ECO:0000256" key="6">
    <source>
        <dbReference type="SAM" id="Phobius"/>
    </source>
</evidence>
<dbReference type="GO" id="GO:0033013">
    <property type="term" value="P:tetrapyrrole metabolic process"/>
    <property type="evidence" value="ECO:0007669"/>
    <property type="project" value="UniProtKB-ARBA"/>
</dbReference>
<dbReference type="InterPro" id="IPR038330">
    <property type="entry name" value="TspO/MBR-related_sf"/>
</dbReference>
<evidence type="ECO:0000256" key="1">
    <source>
        <dbReference type="ARBA" id="ARBA00004141"/>
    </source>
</evidence>
<keyword evidence="5 6" id="KW-0472">Membrane</keyword>
<comment type="caution">
    <text evidence="7">The sequence shown here is derived from an EMBL/GenBank/DDBJ whole genome shotgun (WGS) entry which is preliminary data.</text>
</comment>
<feature type="transmembrane region" description="Helical" evidence="6">
    <location>
        <begin position="139"/>
        <end position="160"/>
    </location>
</feature>
<dbReference type="InterPro" id="IPR004307">
    <property type="entry name" value="TspO_MBR"/>
</dbReference>